<gene>
    <name evidence="3" type="ORF">AWU65_12570</name>
</gene>
<feature type="domain" description="Glucosamine/galactosamine-6-phosphate isomerase" evidence="2">
    <location>
        <begin position="10"/>
        <end position="224"/>
    </location>
</feature>
<dbReference type="Gene3D" id="3.40.50.1360">
    <property type="match status" value="1"/>
</dbReference>
<keyword evidence="1" id="KW-0119">Carbohydrate metabolism</keyword>
<dbReference type="PANTHER" id="PTHR11280:SF6">
    <property type="entry name" value="GLUCOSAMINE-6-PHOSPHATE ISOMERASE NAGB"/>
    <property type="match status" value="1"/>
</dbReference>
<dbReference type="EMBL" id="LWMH01000001">
    <property type="protein sequence ID" value="KZS46692.1"/>
    <property type="molecule type" value="Genomic_DNA"/>
</dbReference>
<dbReference type="Proteomes" id="UP000076796">
    <property type="component" value="Unassembled WGS sequence"/>
</dbReference>
<dbReference type="GO" id="GO:0005737">
    <property type="term" value="C:cytoplasm"/>
    <property type="evidence" value="ECO:0007669"/>
    <property type="project" value="TreeGrafter"/>
</dbReference>
<dbReference type="RefSeq" id="WP_006207918.1">
    <property type="nucleotide sequence ID" value="NZ_CP147845.1"/>
</dbReference>
<comment type="caution">
    <text evidence="3">The sequence shown here is derived from an EMBL/GenBank/DDBJ whole genome shotgun (WGS) entry which is preliminary data.</text>
</comment>
<organism evidence="3 4">
    <name type="scientific">Paenibacillus glucanolyticus</name>
    <dbReference type="NCBI Taxonomy" id="59843"/>
    <lineage>
        <taxon>Bacteria</taxon>
        <taxon>Bacillati</taxon>
        <taxon>Bacillota</taxon>
        <taxon>Bacilli</taxon>
        <taxon>Bacillales</taxon>
        <taxon>Paenibacillaceae</taxon>
        <taxon>Paenibacillus</taxon>
    </lineage>
</organism>
<dbReference type="GO" id="GO:0004342">
    <property type="term" value="F:glucosamine-6-phosphate deaminase activity"/>
    <property type="evidence" value="ECO:0007669"/>
    <property type="project" value="InterPro"/>
</dbReference>
<dbReference type="GO" id="GO:0019262">
    <property type="term" value="P:N-acetylneuraminate catabolic process"/>
    <property type="evidence" value="ECO:0007669"/>
    <property type="project" value="TreeGrafter"/>
</dbReference>
<dbReference type="GO" id="GO:0042802">
    <property type="term" value="F:identical protein binding"/>
    <property type="evidence" value="ECO:0007669"/>
    <property type="project" value="TreeGrafter"/>
</dbReference>
<dbReference type="PANTHER" id="PTHR11280">
    <property type="entry name" value="GLUCOSAMINE-6-PHOSPHATE ISOMERASE"/>
    <property type="match status" value="1"/>
</dbReference>
<reference evidence="3" key="1">
    <citation type="journal article" date="2016" name="Genome Announc.">
        <title>Draft genomes of two strains of Paenibacillus glucanolyticus with capability to degrade lignocellulose.</title>
        <authorList>
            <person name="Mathews S.L."/>
            <person name="Pawlak J."/>
            <person name="Grunden A.M."/>
        </authorList>
    </citation>
    <scope>NUCLEOTIDE SEQUENCE [LARGE SCALE GENOMIC DNA]</scope>
    <source>
        <strain evidence="3">SLM1</strain>
    </source>
</reference>
<dbReference type="GO" id="GO:0006046">
    <property type="term" value="P:N-acetylglucosamine catabolic process"/>
    <property type="evidence" value="ECO:0007669"/>
    <property type="project" value="TreeGrafter"/>
</dbReference>
<dbReference type="AlphaFoldDB" id="A0A163JNJ2"/>
<evidence type="ECO:0000313" key="3">
    <source>
        <dbReference type="EMBL" id="KZS46692.1"/>
    </source>
</evidence>
<dbReference type="InterPro" id="IPR004547">
    <property type="entry name" value="Glucosamine6P_isomerase"/>
</dbReference>
<dbReference type="GeneID" id="97557964"/>
<dbReference type="CDD" id="cd01399">
    <property type="entry name" value="GlcN6P_deaminase"/>
    <property type="match status" value="1"/>
</dbReference>
<sequence length="245" mass="27351">MQLNILEHAEQAGLEAARACEAILRDTIAEKGSARIVLSTGASQFEFLSHFVKLDMEWNKIEMFHLDEYIALPESHPASFRKYLKERFLAYANVGKAWLINGEGDPEDMVKRLNEEIVKAPVDLALIGIGENAHIAFNDPPADFDNESPYTIVNLSDTCKNQQVREGWFASNEKVPQQAITMTVKQILKSRHIVSVVPHQAKAAAILNTIQGGVDNQVPATILKTHPSWMLYLDKASAAPIYQWA</sequence>
<dbReference type="InterPro" id="IPR037171">
    <property type="entry name" value="NagB/RpiA_transferase-like"/>
</dbReference>
<dbReference type="GO" id="GO:0006043">
    <property type="term" value="P:glucosamine catabolic process"/>
    <property type="evidence" value="ECO:0007669"/>
    <property type="project" value="TreeGrafter"/>
</dbReference>
<dbReference type="SUPFAM" id="SSF100950">
    <property type="entry name" value="NagB/RpiA/CoA transferase-like"/>
    <property type="match status" value="1"/>
</dbReference>
<keyword evidence="4" id="KW-1185">Reference proteome</keyword>
<accession>A0A163JNJ2</accession>
<evidence type="ECO:0000256" key="1">
    <source>
        <dbReference type="ARBA" id="ARBA00023277"/>
    </source>
</evidence>
<dbReference type="InterPro" id="IPR006148">
    <property type="entry name" value="Glc/Gal-6P_isomerase"/>
</dbReference>
<evidence type="ECO:0000259" key="2">
    <source>
        <dbReference type="Pfam" id="PF01182"/>
    </source>
</evidence>
<evidence type="ECO:0000313" key="4">
    <source>
        <dbReference type="Proteomes" id="UP000076796"/>
    </source>
</evidence>
<protein>
    <submittedName>
        <fullName evidence="3">Glucosamine-6-phosphate deaminase</fullName>
    </submittedName>
</protein>
<proteinExistence type="predicted"/>
<dbReference type="Pfam" id="PF01182">
    <property type="entry name" value="Glucosamine_iso"/>
    <property type="match status" value="1"/>
</dbReference>
<name>A0A163JNJ2_9BACL</name>
<dbReference type="GO" id="GO:0005975">
    <property type="term" value="P:carbohydrate metabolic process"/>
    <property type="evidence" value="ECO:0007669"/>
    <property type="project" value="InterPro"/>
</dbReference>
<dbReference type="OrthoDB" id="9791139at2"/>
<dbReference type="STRING" id="59843.A3958_12110"/>